<proteinExistence type="inferred from homology"/>
<dbReference type="GO" id="GO:0005634">
    <property type="term" value="C:nucleus"/>
    <property type="evidence" value="ECO:0007669"/>
    <property type="project" value="UniProtKB-SubCell"/>
</dbReference>
<keyword evidence="4 7" id="KW-0963">Cytoplasm</keyword>
<keyword evidence="5 7" id="KW-0653">Protein transport</keyword>
<feature type="domain" description="60S ribosomal export protein NMD3 SH3" evidence="11">
    <location>
        <begin position="70"/>
        <end position="116"/>
    </location>
</feature>
<gene>
    <name evidence="12" type="ORF">E1A91_A07G242700v1</name>
</gene>
<comment type="subcellular location">
    <subcellularLocation>
        <location evidence="7">Cytoplasm</location>
    </subcellularLocation>
    <subcellularLocation>
        <location evidence="7">Nucleus</location>
    </subcellularLocation>
</comment>
<comment type="function">
    <text evidence="7">Acts as an adapter for the XPO1/CRM1-mediated export of the 60S ribosomal subunit.</text>
</comment>
<dbReference type="InterPro" id="IPR048898">
    <property type="entry name" value="OB_NMD3"/>
</dbReference>
<dbReference type="InterPro" id="IPR007064">
    <property type="entry name" value="Nmd3_N"/>
</dbReference>
<feature type="domain" description="60S ribosomal export protein NMD3 OB-fold" evidence="10">
    <location>
        <begin position="134"/>
        <end position="220"/>
    </location>
</feature>
<keyword evidence="13" id="KW-1185">Reference proteome</keyword>
<feature type="compositionally biased region" description="Basic and acidic residues" evidence="8">
    <location>
        <begin position="314"/>
        <end position="326"/>
    </location>
</feature>
<dbReference type="Pfam" id="PF04981">
    <property type="entry name" value="NMD3"/>
    <property type="match status" value="1"/>
</dbReference>
<feature type="domain" description="Nmd3 N-terminal" evidence="9">
    <location>
        <begin position="23"/>
        <end position="67"/>
    </location>
</feature>
<dbReference type="PANTHER" id="PTHR12746">
    <property type="entry name" value="NONSENSE-MEDIATED MRNA DECAY PROTEIN 3"/>
    <property type="match status" value="1"/>
</dbReference>
<evidence type="ECO:0000259" key="9">
    <source>
        <dbReference type="Pfam" id="PF04981"/>
    </source>
</evidence>
<evidence type="ECO:0000259" key="11">
    <source>
        <dbReference type="Pfam" id="PF21193"/>
    </source>
</evidence>
<dbReference type="GO" id="GO:0043023">
    <property type="term" value="F:ribosomal large subunit binding"/>
    <property type="evidence" value="ECO:0007669"/>
    <property type="project" value="InterPro"/>
</dbReference>
<reference evidence="12 13" key="1">
    <citation type="submission" date="2019-07" db="EMBL/GenBank/DDBJ databases">
        <title>WGS assembly of Gossypium mustelinum.</title>
        <authorList>
            <person name="Chen Z.J."/>
            <person name="Sreedasyam A."/>
            <person name="Ando A."/>
            <person name="Song Q."/>
            <person name="De L."/>
            <person name="Hulse-Kemp A."/>
            <person name="Ding M."/>
            <person name="Ye W."/>
            <person name="Kirkbride R."/>
            <person name="Jenkins J."/>
            <person name="Plott C."/>
            <person name="Lovell J."/>
            <person name="Lin Y.-M."/>
            <person name="Vaughn R."/>
            <person name="Liu B."/>
            <person name="Li W."/>
            <person name="Simpson S."/>
            <person name="Scheffler B."/>
            <person name="Saski C."/>
            <person name="Grover C."/>
            <person name="Hu G."/>
            <person name="Conover J."/>
            <person name="Carlson J."/>
            <person name="Shu S."/>
            <person name="Boston L."/>
            <person name="Williams M."/>
            <person name="Peterson D."/>
            <person name="Mcgee K."/>
            <person name="Jones D."/>
            <person name="Wendel J."/>
            <person name="Stelly D."/>
            <person name="Grimwood J."/>
            <person name="Schmutz J."/>
        </authorList>
    </citation>
    <scope>NUCLEOTIDE SEQUENCE [LARGE SCALE GENOMIC DNA]</scope>
    <source>
        <strain evidence="12">1408120.09</strain>
    </source>
</reference>
<dbReference type="EMBL" id="CM017642">
    <property type="protein sequence ID" value="TYJ28200.1"/>
    <property type="molecule type" value="Genomic_DNA"/>
</dbReference>
<evidence type="ECO:0000256" key="8">
    <source>
        <dbReference type="SAM" id="MobiDB-lite"/>
    </source>
</evidence>
<keyword evidence="3 7" id="KW-0813">Transport</keyword>
<name>A0A5D2YQR6_GOSMU</name>
<dbReference type="InterPro" id="IPR039768">
    <property type="entry name" value="Nmd3"/>
</dbReference>
<evidence type="ECO:0000256" key="2">
    <source>
        <dbReference type="ARBA" id="ARBA00017035"/>
    </source>
</evidence>
<dbReference type="PANTHER" id="PTHR12746:SF2">
    <property type="entry name" value="60S RIBOSOMAL EXPORT PROTEIN NMD3"/>
    <property type="match status" value="1"/>
</dbReference>
<evidence type="ECO:0000256" key="4">
    <source>
        <dbReference type="ARBA" id="ARBA00022490"/>
    </source>
</evidence>
<dbReference type="InterPro" id="IPR048899">
    <property type="entry name" value="NMD_SH3"/>
</dbReference>
<protein>
    <recommendedName>
        <fullName evidence="2 7">60S ribosomal export protein NMD3</fullName>
    </recommendedName>
</protein>
<evidence type="ECO:0000313" key="12">
    <source>
        <dbReference type="EMBL" id="TYJ28200.1"/>
    </source>
</evidence>
<dbReference type="GO" id="GO:0005737">
    <property type="term" value="C:cytoplasm"/>
    <property type="evidence" value="ECO:0007669"/>
    <property type="project" value="UniProtKB-SubCell"/>
</dbReference>
<evidence type="ECO:0000256" key="6">
    <source>
        <dbReference type="ARBA" id="ARBA00023242"/>
    </source>
</evidence>
<sequence>MLQSMLSKSSRWIRVSIFSLPIKSHALKFVEFLDKVAPTNRRESKQLVSHDPKNNSYNYKYTFSVEISPICREDLICLPPRLAVSLGNLGPLVICTKVTNNIALLDPLTLRQCFLDPDQYWRYSFKSLLGSRQLVEYDVFNVEVVSPEFNVGGSKYIMADVEVARVTGYGKLFYVRTHLGHILKPGDRALGYDLYGANNNDNELDKYQNLVIPEVILLKKSYEEKRQKKRGKPRPWKLKSLDMELDESKGRGYEEKMNTEYEEFLRDLEENPELRFNLSLYRNKDYQPSEMASMSDGDDVPSVPLEELLADLELSDKEDGDDSMKD</sequence>
<dbReference type="AlphaFoldDB" id="A0A5D2YQR6"/>
<dbReference type="Pfam" id="PF21192">
    <property type="entry name" value="OB_NMD3"/>
    <property type="match status" value="1"/>
</dbReference>
<evidence type="ECO:0000256" key="3">
    <source>
        <dbReference type="ARBA" id="ARBA00022448"/>
    </source>
</evidence>
<accession>A0A5D2YQR6</accession>
<dbReference type="Pfam" id="PF21193">
    <property type="entry name" value="NMD_SH3"/>
    <property type="match status" value="1"/>
</dbReference>
<dbReference type="GO" id="GO:0000055">
    <property type="term" value="P:ribosomal large subunit export from nucleus"/>
    <property type="evidence" value="ECO:0007669"/>
    <property type="project" value="TreeGrafter"/>
</dbReference>
<dbReference type="Proteomes" id="UP000323597">
    <property type="component" value="Chromosome A07"/>
</dbReference>
<dbReference type="GO" id="GO:0015031">
    <property type="term" value="P:protein transport"/>
    <property type="evidence" value="ECO:0007669"/>
    <property type="project" value="UniProtKB-KW"/>
</dbReference>
<evidence type="ECO:0000256" key="5">
    <source>
        <dbReference type="ARBA" id="ARBA00022927"/>
    </source>
</evidence>
<evidence type="ECO:0000256" key="1">
    <source>
        <dbReference type="ARBA" id="ARBA00009794"/>
    </source>
</evidence>
<organism evidence="12 13">
    <name type="scientific">Gossypium mustelinum</name>
    <name type="common">Cotton</name>
    <name type="synonym">Gossypium caicoense</name>
    <dbReference type="NCBI Taxonomy" id="34275"/>
    <lineage>
        <taxon>Eukaryota</taxon>
        <taxon>Viridiplantae</taxon>
        <taxon>Streptophyta</taxon>
        <taxon>Embryophyta</taxon>
        <taxon>Tracheophyta</taxon>
        <taxon>Spermatophyta</taxon>
        <taxon>Magnoliopsida</taxon>
        <taxon>eudicotyledons</taxon>
        <taxon>Gunneridae</taxon>
        <taxon>Pentapetalae</taxon>
        <taxon>rosids</taxon>
        <taxon>malvids</taxon>
        <taxon>Malvales</taxon>
        <taxon>Malvaceae</taxon>
        <taxon>Malvoideae</taxon>
        <taxon>Gossypium</taxon>
    </lineage>
</organism>
<evidence type="ECO:0000313" key="13">
    <source>
        <dbReference type="Proteomes" id="UP000323597"/>
    </source>
</evidence>
<keyword evidence="6 7" id="KW-0539">Nucleus</keyword>
<evidence type="ECO:0000259" key="10">
    <source>
        <dbReference type="Pfam" id="PF21192"/>
    </source>
</evidence>
<comment type="similarity">
    <text evidence="1 7">Belongs to the NMD3 family.</text>
</comment>
<evidence type="ECO:0000256" key="7">
    <source>
        <dbReference type="RuleBase" id="RU364108"/>
    </source>
</evidence>
<feature type="region of interest" description="Disordered" evidence="8">
    <location>
        <begin position="289"/>
        <end position="326"/>
    </location>
</feature>